<reference evidence="2 3" key="1">
    <citation type="submission" date="2024-11" db="EMBL/GenBank/DDBJ databases">
        <title>The Natural Products Discovery Center: Release of the First 8490 Sequenced Strains for Exploring Actinobacteria Biosynthetic Diversity.</title>
        <authorList>
            <person name="Kalkreuter E."/>
            <person name="Kautsar S.A."/>
            <person name="Yang D."/>
            <person name="Bader C.D."/>
            <person name="Teijaro C.N."/>
            <person name="Fluegel L."/>
            <person name="Davis C.M."/>
            <person name="Simpson J.R."/>
            <person name="Lauterbach L."/>
            <person name="Steele A.D."/>
            <person name="Gui C."/>
            <person name="Meng S."/>
            <person name="Li G."/>
            <person name="Viehrig K."/>
            <person name="Ye F."/>
            <person name="Su P."/>
            <person name="Kiefer A.F."/>
            <person name="Nichols A."/>
            <person name="Cepeda A.J."/>
            <person name="Yan W."/>
            <person name="Fan B."/>
            <person name="Jiang Y."/>
            <person name="Adhikari A."/>
            <person name="Zheng C.-J."/>
            <person name="Schuster L."/>
            <person name="Cowan T.M."/>
            <person name="Smanski M.J."/>
            <person name="Chevrette M.G."/>
            <person name="De Carvalho L.P.S."/>
            <person name="Shen B."/>
        </authorList>
    </citation>
    <scope>NUCLEOTIDE SEQUENCE [LARGE SCALE GENOMIC DNA]</scope>
    <source>
        <strain evidence="2 3">NPDC020863</strain>
    </source>
</reference>
<name>A0ABW8M8A2_9ACTN</name>
<protein>
    <submittedName>
        <fullName evidence="2">Antitoxin</fullName>
    </submittedName>
</protein>
<feature type="compositionally biased region" description="Basic and acidic residues" evidence="1">
    <location>
        <begin position="24"/>
        <end position="42"/>
    </location>
</feature>
<evidence type="ECO:0000313" key="3">
    <source>
        <dbReference type="Proteomes" id="UP001620295"/>
    </source>
</evidence>
<proteinExistence type="predicted"/>
<feature type="compositionally biased region" description="Basic and acidic residues" evidence="1">
    <location>
        <begin position="55"/>
        <end position="64"/>
    </location>
</feature>
<dbReference type="Pfam" id="PF14013">
    <property type="entry name" value="MT0933_antitox"/>
    <property type="match status" value="1"/>
</dbReference>
<gene>
    <name evidence="2" type="ORF">ACI2L5_57670</name>
</gene>
<feature type="compositionally biased region" description="Basic and acidic residues" evidence="1">
    <location>
        <begin position="77"/>
        <end position="93"/>
    </location>
</feature>
<organism evidence="2 3">
    <name type="scientific">Streptomyces milbemycinicus</name>
    <dbReference type="NCBI Taxonomy" id="476552"/>
    <lineage>
        <taxon>Bacteria</taxon>
        <taxon>Bacillati</taxon>
        <taxon>Actinomycetota</taxon>
        <taxon>Actinomycetes</taxon>
        <taxon>Kitasatosporales</taxon>
        <taxon>Streptomycetaceae</taxon>
        <taxon>Streptomyces</taxon>
    </lineage>
</organism>
<feature type="region of interest" description="Disordered" evidence="1">
    <location>
        <begin position="1"/>
        <end position="93"/>
    </location>
</feature>
<dbReference type="Proteomes" id="UP001620295">
    <property type="component" value="Unassembled WGS sequence"/>
</dbReference>
<sequence>FRRDRSAQVSDPEGGAESAPPWNEPDRKEAAMGLMDKLKDAISKNPQKARRGARKGSETADKKTGGAYSEQIQTGSDKIDDELRRRGEGPREQ</sequence>
<dbReference type="EMBL" id="JBJDQH010000701">
    <property type="protein sequence ID" value="MFK4274398.1"/>
    <property type="molecule type" value="Genomic_DNA"/>
</dbReference>
<accession>A0ABW8M8A2</accession>
<dbReference type="RefSeq" id="WP_404749920.1">
    <property type="nucleotide sequence ID" value="NZ_JBJDQH010000701.1"/>
</dbReference>
<evidence type="ECO:0000313" key="2">
    <source>
        <dbReference type="EMBL" id="MFK4274398.1"/>
    </source>
</evidence>
<dbReference type="InterPro" id="IPR028037">
    <property type="entry name" value="Antitoxin_Rv0909/MT0933"/>
</dbReference>
<feature type="non-terminal residue" evidence="2">
    <location>
        <position position="1"/>
    </location>
</feature>
<keyword evidence="3" id="KW-1185">Reference proteome</keyword>
<comment type="caution">
    <text evidence="2">The sequence shown here is derived from an EMBL/GenBank/DDBJ whole genome shotgun (WGS) entry which is preliminary data.</text>
</comment>
<evidence type="ECO:0000256" key="1">
    <source>
        <dbReference type="SAM" id="MobiDB-lite"/>
    </source>
</evidence>